<dbReference type="Pfam" id="PF00072">
    <property type="entry name" value="Response_reg"/>
    <property type="match status" value="1"/>
</dbReference>
<name>A0A1H6TV15_9BACT</name>
<keyword evidence="1 4" id="KW-0597">Phosphoprotein</keyword>
<dbReference type="PANTHER" id="PTHR48111">
    <property type="entry name" value="REGULATOR OF RPOS"/>
    <property type="match status" value="1"/>
</dbReference>
<dbReference type="GO" id="GO:0000976">
    <property type="term" value="F:transcription cis-regulatory region binding"/>
    <property type="evidence" value="ECO:0007669"/>
    <property type="project" value="TreeGrafter"/>
</dbReference>
<evidence type="ECO:0000313" key="8">
    <source>
        <dbReference type="EMBL" id="SEI79592.1"/>
    </source>
</evidence>
<dbReference type="Pfam" id="PF00486">
    <property type="entry name" value="Trans_reg_C"/>
    <property type="match status" value="1"/>
</dbReference>
<evidence type="ECO:0000259" key="7">
    <source>
        <dbReference type="PROSITE" id="PS51755"/>
    </source>
</evidence>
<feature type="domain" description="OmpR/PhoB-type" evidence="7">
    <location>
        <begin position="150"/>
        <end position="246"/>
    </location>
</feature>
<dbReference type="PROSITE" id="PS51755">
    <property type="entry name" value="OMPR_PHOB"/>
    <property type="match status" value="1"/>
</dbReference>
<dbReference type="CDD" id="cd00383">
    <property type="entry name" value="trans_reg_C"/>
    <property type="match status" value="1"/>
</dbReference>
<reference evidence="9" key="1">
    <citation type="submission" date="2016-10" db="EMBL/GenBank/DDBJ databases">
        <authorList>
            <person name="Varghese N."/>
            <person name="Submissions S."/>
        </authorList>
    </citation>
    <scope>NUCLEOTIDE SEQUENCE [LARGE SCALE GENOMIC DNA]</scope>
    <source>
        <strain evidence="9">IBRC-M 10761</strain>
    </source>
</reference>
<evidence type="ECO:0000256" key="5">
    <source>
        <dbReference type="PROSITE-ProRule" id="PRU01091"/>
    </source>
</evidence>
<dbReference type="Gene3D" id="3.40.50.2300">
    <property type="match status" value="1"/>
</dbReference>
<dbReference type="EMBL" id="FNZH01000001">
    <property type="protein sequence ID" value="SEI79592.1"/>
    <property type="molecule type" value="Genomic_DNA"/>
</dbReference>
<dbReference type="PROSITE" id="PS50110">
    <property type="entry name" value="RESPONSE_REGULATORY"/>
    <property type="match status" value="1"/>
</dbReference>
<dbReference type="InterPro" id="IPR016032">
    <property type="entry name" value="Sig_transdc_resp-reg_C-effctor"/>
</dbReference>
<evidence type="ECO:0000256" key="4">
    <source>
        <dbReference type="PROSITE-ProRule" id="PRU00169"/>
    </source>
</evidence>
<dbReference type="GO" id="GO:0032993">
    <property type="term" value="C:protein-DNA complex"/>
    <property type="evidence" value="ECO:0007669"/>
    <property type="project" value="TreeGrafter"/>
</dbReference>
<proteinExistence type="predicted"/>
<gene>
    <name evidence="8" type="ORF">SAMN05192553_101321</name>
</gene>
<dbReference type="RefSeq" id="WP_092168540.1">
    <property type="nucleotide sequence ID" value="NZ_FNZH01000001.1"/>
</dbReference>
<dbReference type="AlphaFoldDB" id="A0A1H6TV15"/>
<dbReference type="GO" id="GO:0005829">
    <property type="term" value="C:cytosol"/>
    <property type="evidence" value="ECO:0007669"/>
    <property type="project" value="TreeGrafter"/>
</dbReference>
<keyword evidence="9" id="KW-1185">Reference proteome</keyword>
<evidence type="ECO:0000256" key="3">
    <source>
        <dbReference type="ARBA" id="ARBA00023125"/>
    </source>
</evidence>
<protein>
    <submittedName>
        <fullName evidence="8">Two-component system, OmpR family, phosphate regulon response regulator PhoB</fullName>
    </submittedName>
</protein>
<evidence type="ECO:0000259" key="6">
    <source>
        <dbReference type="PROSITE" id="PS50110"/>
    </source>
</evidence>
<dbReference type="PANTHER" id="PTHR48111:SF40">
    <property type="entry name" value="PHOSPHATE REGULON TRANSCRIPTIONAL REGULATORY PROTEIN PHOB"/>
    <property type="match status" value="1"/>
</dbReference>
<feature type="modified residue" description="4-aspartylphosphate" evidence="4">
    <location>
        <position position="54"/>
    </location>
</feature>
<keyword evidence="3 5" id="KW-0238">DNA-binding</keyword>
<dbReference type="GO" id="GO:0006355">
    <property type="term" value="P:regulation of DNA-templated transcription"/>
    <property type="evidence" value="ECO:0007669"/>
    <property type="project" value="InterPro"/>
</dbReference>
<dbReference type="OrthoDB" id="9790442at2"/>
<accession>A0A1H6TV15</accession>
<dbReference type="InterPro" id="IPR011006">
    <property type="entry name" value="CheY-like_superfamily"/>
</dbReference>
<dbReference type="SMART" id="SM00448">
    <property type="entry name" value="REC"/>
    <property type="match status" value="1"/>
</dbReference>
<dbReference type="InterPro" id="IPR001789">
    <property type="entry name" value="Sig_transdc_resp-reg_receiver"/>
</dbReference>
<evidence type="ECO:0000256" key="2">
    <source>
        <dbReference type="ARBA" id="ARBA00023012"/>
    </source>
</evidence>
<feature type="DNA-binding region" description="OmpR/PhoB-type" evidence="5">
    <location>
        <begin position="150"/>
        <end position="246"/>
    </location>
</feature>
<dbReference type="Gene3D" id="1.10.10.10">
    <property type="entry name" value="Winged helix-like DNA-binding domain superfamily/Winged helix DNA-binding domain"/>
    <property type="match status" value="1"/>
</dbReference>
<dbReference type="InterPro" id="IPR036388">
    <property type="entry name" value="WH-like_DNA-bd_sf"/>
</dbReference>
<sequence>MYRSSILLIEANADTLQALTSNFQREGATVTTFNNATRGYDYLKKGTADLIVTDWNMAIFDGLDLCKLLKRSQQHAHIPLVMLTDRESEIDAVTALEVGVEDYIRKPVKVKELIVRMKNILRRKENYYPVHGLSNGLTASAEDRPIAIRQPVIKLNEVSLDNYSHKAYLLDKELSLTYSEFKLLELFISNPRRVYQRSTIIEKISGIDYFVTERSVDVMVVGLRKKLGEYKKYLETVRGVGYRFIG</sequence>
<dbReference type="InterPro" id="IPR039420">
    <property type="entry name" value="WalR-like"/>
</dbReference>
<feature type="domain" description="Response regulatory" evidence="6">
    <location>
        <begin position="5"/>
        <end position="121"/>
    </location>
</feature>
<keyword evidence="2" id="KW-0902">Two-component regulatory system</keyword>
<dbReference type="SUPFAM" id="SSF46894">
    <property type="entry name" value="C-terminal effector domain of the bipartite response regulators"/>
    <property type="match status" value="1"/>
</dbReference>
<dbReference type="InterPro" id="IPR001867">
    <property type="entry name" value="OmpR/PhoB-type_DNA-bd"/>
</dbReference>
<evidence type="ECO:0000256" key="1">
    <source>
        <dbReference type="ARBA" id="ARBA00022553"/>
    </source>
</evidence>
<evidence type="ECO:0000313" key="9">
    <source>
        <dbReference type="Proteomes" id="UP000199403"/>
    </source>
</evidence>
<organism evidence="8 9">
    <name type="scientific">Cyclobacterium xiamenense</name>
    <dbReference type="NCBI Taxonomy" id="1297121"/>
    <lineage>
        <taxon>Bacteria</taxon>
        <taxon>Pseudomonadati</taxon>
        <taxon>Bacteroidota</taxon>
        <taxon>Cytophagia</taxon>
        <taxon>Cytophagales</taxon>
        <taxon>Cyclobacteriaceae</taxon>
        <taxon>Cyclobacterium</taxon>
    </lineage>
</organism>
<dbReference type="Proteomes" id="UP000199403">
    <property type="component" value="Unassembled WGS sequence"/>
</dbReference>
<dbReference type="SUPFAM" id="SSF52172">
    <property type="entry name" value="CheY-like"/>
    <property type="match status" value="1"/>
</dbReference>
<dbReference type="STRING" id="1416801.SAMN05192553_101321"/>
<dbReference type="SMART" id="SM00862">
    <property type="entry name" value="Trans_reg_C"/>
    <property type="match status" value="1"/>
</dbReference>
<dbReference type="GO" id="GO:0000156">
    <property type="term" value="F:phosphorelay response regulator activity"/>
    <property type="evidence" value="ECO:0007669"/>
    <property type="project" value="TreeGrafter"/>
</dbReference>